<comment type="caution">
    <text evidence="3">The sequence shown here is derived from an EMBL/GenBank/DDBJ whole genome shotgun (WGS) entry which is preliminary data.</text>
</comment>
<organism evidence="3 4">
    <name type="scientific">Allokutzneria multivorans</name>
    <dbReference type="NCBI Taxonomy" id="1142134"/>
    <lineage>
        <taxon>Bacteria</taxon>
        <taxon>Bacillati</taxon>
        <taxon>Actinomycetota</taxon>
        <taxon>Actinomycetes</taxon>
        <taxon>Pseudonocardiales</taxon>
        <taxon>Pseudonocardiaceae</taxon>
        <taxon>Allokutzneria</taxon>
    </lineage>
</organism>
<keyword evidence="2" id="KW-0812">Transmembrane</keyword>
<feature type="transmembrane region" description="Helical" evidence="2">
    <location>
        <begin position="60"/>
        <end position="85"/>
    </location>
</feature>
<accession>A0ABP7T3N4</accession>
<keyword evidence="4" id="KW-1185">Reference proteome</keyword>
<evidence type="ECO:0000256" key="2">
    <source>
        <dbReference type="SAM" id="Phobius"/>
    </source>
</evidence>
<evidence type="ECO:0000313" key="4">
    <source>
        <dbReference type="Proteomes" id="UP001501747"/>
    </source>
</evidence>
<evidence type="ECO:0000313" key="3">
    <source>
        <dbReference type="EMBL" id="GAA4020496.1"/>
    </source>
</evidence>
<name>A0ABP7T3N4_9PSEU</name>
<gene>
    <name evidence="3" type="ORF">GCM10022247_50660</name>
</gene>
<dbReference type="EMBL" id="BAABAL010000018">
    <property type="protein sequence ID" value="GAA4020496.1"/>
    <property type="molecule type" value="Genomic_DNA"/>
</dbReference>
<reference evidence="4" key="1">
    <citation type="journal article" date="2019" name="Int. J. Syst. Evol. Microbiol.">
        <title>The Global Catalogue of Microorganisms (GCM) 10K type strain sequencing project: providing services to taxonomists for standard genome sequencing and annotation.</title>
        <authorList>
            <consortium name="The Broad Institute Genomics Platform"/>
            <consortium name="The Broad Institute Genome Sequencing Center for Infectious Disease"/>
            <person name="Wu L."/>
            <person name="Ma J."/>
        </authorList>
    </citation>
    <scope>NUCLEOTIDE SEQUENCE [LARGE SCALE GENOMIC DNA]</scope>
    <source>
        <strain evidence="4">JCM 17342</strain>
    </source>
</reference>
<evidence type="ECO:0000256" key="1">
    <source>
        <dbReference type="SAM" id="MobiDB-lite"/>
    </source>
</evidence>
<feature type="region of interest" description="Disordered" evidence="1">
    <location>
        <begin position="1"/>
        <end position="43"/>
    </location>
</feature>
<keyword evidence="2" id="KW-1133">Transmembrane helix</keyword>
<sequence>MSTPGWQAQQAAQQASQNARQASFNASMSASRASQQASQRAVENFGRRTHHYQPQRRGSALGGIIGFVLALAAMAFLIGVFVLVAERVDPHWFQHVVSWLQRLF</sequence>
<protein>
    <submittedName>
        <fullName evidence="3">Uncharacterized protein</fullName>
    </submittedName>
</protein>
<proteinExistence type="predicted"/>
<feature type="compositionally biased region" description="Low complexity" evidence="1">
    <location>
        <begin position="7"/>
        <end position="41"/>
    </location>
</feature>
<dbReference type="Proteomes" id="UP001501747">
    <property type="component" value="Unassembled WGS sequence"/>
</dbReference>
<dbReference type="RefSeq" id="WP_344879400.1">
    <property type="nucleotide sequence ID" value="NZ_BAABAL010000018.1"/>
</dbReference>
<keyword evidence="2" id="KW-0472">Membrane</keyword>